<dbReference type="GO" id="GO:0005886">
    <property type="term" value="C:plasma membrane"/>
    <property type="evidence" value="ECO:0007669"/>
    <property type="project" value="UniProtKB-SubCell"/>
</dbReference>
<sequence length="406" mass="41350">MPRIVLAYLGSHVLSLLGNGVLAVALPLIVLQTTGSPLHVGIIATATAVPAVLVGLFAGVVLDRVNRRTCSVLADLISAASVAAIPLADLLFGLNLWWLVGLAVVGAFGDVPGMTAREVLVPAVARHTGVPLERLVGLRQSLTAMALVLGPAAAGTLLVLLEGTTVLLVTAATSALAALLTLVLPHRFGRVEGAGAPRGSVWQQLTAGARVLRGSRFLTGLVGLTVGLAVVLGGVQGLVLPLYFTRVGQEDLLGFVLTALAVGMLAGTAVFAVVGARLPRRTWMTLALVGTTTGFLLITTLLSPVVVFVGAVLVGVANALLGATVGVLQAERVPDEVRGRVLSLQNAVLLVAAPAGIALAGVVAEYGSPLTAGLAVNAVWLVVLGVVLLSRALVDLEPKERTDAQQ</sequence>
<dbReference type="PANTHER" id="PTHR23513:SF6">
    <property type="entry name" value="MAJOR FACILITATOR SUPERFAMILY ASSOCIATED DOMAIN-CONTAINING PROTEIN"/>
    <property type="match status" value="1"/>
</dbReference>
<evidence type="ECO:0000256" key="6">
    <source>
        <dbReference type="SAM" id="Phobius"/>
    </source>
</evidence>
<organism evidence="8 9">
    <name type="scientific">Desertihabitans brevis</name>
    <dbReference type="NCBI Taxonomy" id="2268447"/>
    <lineage>
        <taxon>Bacteria</taxon>
        <taxon>Bacillati</taxon>
        <taxon>Actinomycetota</taxon>
        <taxon>Actinomycetes</taxon>
        <taxon>Propionibacteriales</taxon>
        <taxon>Propionibacteriaceae</taxon>
        <taxon>Desertihabitans</taxon>
    </lineage>
</organism>
<evidence type="ECO:0000256" key="2">
    <source>
        <dbReference type="ARBA" id="ARBA00022475"/>
    </source>
</evidence>
<accession>A0A367YYL6</accession>
<comment type="caution">
    <text evidence="8">The sequence shown here is derived from an EMBL/GenBank/DDBJ whole genome shotgun (WGS) entry which is preliminary data.</text>
</comment>
<dbReference type="InterPro" id="IPR036259">
    <property type="entry name" value="MFS_trans_sf"/>
</dbReference>
<name>A0A367YYL6_9ACTN</name>
<dbReference type="Proteomes" id="UP000252770">
    <property type="component" value="Unassembled WGS sequence"/>
</dbReference>
<feature type="transmembrane region" description="Helical" evidence="6">
    <location>
        <begin position="41"/>
        <end position="62"/>
    </location>
</feature>
<evidence type="ECO:0000313" key="8">
    <source>
        <dbReference type="EMBL" id="RCK70986.1"/>
    </source>
</evidence>
<evidence type="ECO:0000256" key="3">
    <source>
        <dbReference type="ARBA" id="ARBA00022692"/>
    </source>
</evidence>
<evidence type="ECO:0000256" key="1">
    <source>
        <dbReference type="ARBA" id="ARBA00004651"/>
    </source>
</evidence>
<evidence type="ECO:0000256" key="5">
    <source>
        <dbReference type="ARBA" id="ARBA00023136"/>
    </source>
</evidence>
<evidence type="ECO:0000259" key="7">
    <source>
        <dbReference type="PROSITE" id="PS50850"/>
    </source>
</evidence>
<dbReference type="CDD" id="cd06173">
    <property type="entry name" value="MFS_MefA_like"/>
    <property type="match status" value="1"/>
</dbReference>
<keyword evidence="9" id="KW-1185">Reference proteome</keyword>
<protein>
    <submittedName>
        <fullName evidence="8">MFS transporter</fullName>
    </submittedName>
</protein>
<feature type="transmembrane region" description="Helical" evidence="6">
    <location>
        <begin position="94"/>
        <end position="111"/>
    </location>
</feature>
<dbReference type="EMBL" id="QOUI01000001">
    <property type="protein sequence ID" value="RCK70986.1"/>
    <property type="molecule type" value="Genomic_DNA"/>
</dbReference>
<feature type="transmembrane region" description="Helical" evidence="6">
    <location>
        <begin position="252"/>
        <end position="276"/>
    </location>
</feature>
<dbReference type="AlphaFoldDB" id="A0A367YYL6"/>
<feature type="transmembrane region" description="Helical" evidence="6">
    <location>
        <begin position="283"/>
        <end position="302"/>
    </location>
</feature>
<feature type="domain" description="Major facilitator superfamily (MFS) profile" evidence="7">
    <location>
        <begin position="4"/>
        <end position="402"/>
    </location>
</feature>
<reference evidence="8 9" key="1">
    <citation type="submission" date="2018-07" db="EMBL/GenBank/DDBJ databases">
        <title>Desertimonas flava gen. nov. sp. nov.</title>
        <authorList>
            <person name="Liu S."/>
        </authorList>
    </citation>
    <scope>NUCLEOTIDE SEQUENCE [LARGE SCALE GENOMIC DNA]</scope>
    <source>
        <strain evidence="8 9">16Sb5-5</strain>
    </source>
</reference>
<evidence type="ECO:0000313" key="9">
    <source>
        <dbReference type="Proteomes" id="UP000252770"/>
    </source>
</evidence>
<proteinExistence type="predicted"/>
<dbReference type="PROSITE" id="PS50850">
    <property type="entry name" value="MFS"/>
    <property type="match status" value="1"/>
</dbReference>
<evidence type="ECO:0000256" key="4">
    <source>
        <dbReference type="ARBA" id="ARBA00022989"/>
    </source>
</evidence>
<dbReference type="PANTHER" id="PTHR23513">
    <property type="entry name" value="INTEGRAL MEMBRANE EFFLUX PROTEIN-RELATED"/>
    <property type="match status" value="1"/>
</dbReference>
<dbReference type="InterPro" id="IPR011701">
    <property type="entry name" value="MFS"/>
</dbReference>
<feature type="transmembrane region" description="Helical" evidence="6">
    <location>
        <begin position="166"/>
        <end position="184"/>
    </location>
</feature>
<dbReference type="SUPFAM" id="SSF103473">
    <property type="entry name" value="MFS general substrate transporter"/>
    <property type="match status" value="1"/>
</dbReference>
<keyword evidence="4 6" id="KW-1133">Transmembrane helix</keyword>
<feature type="transmembrane region" description="Helical" evidence="6">
    <location>
        <begin position="308"/>
        <end position="330"/>
    </location>
</feature>
<dbReference type="Pfam" id="PF07690">
    <property type="entry name" value="MFS_1"/>
    <property type="match status" value="1"/>
</dbReference>
<dbReference type="GO" id="GO:0022857">
    <property type="term" value="F:transmembrane transporter activity"/>
    <property type="evidence" value="ECO:0007669"/>
    <property type="project" value="InterPro"/>
</dbReference>
<feature type="transmembrane region" description="Helical" evidence="6">
    <location>
        <begin position="370"/>
        <end position="394"/>
    </location>
</feature>
<comment type="subcellular location">
    <subcellularLocation>
        <location evidence="1">Cell membrane</location>
        <topology evidence="1">Multi-pass membrane protein</topology>
    </subcellularLocation>
</comment>
<feature type="transmembrane region" description="Helical" evidence="6">
    <location>
        <begin position="342"/>
        <end position="364"/>
    </location>
</feature>
<dbReference type="InterPro" id="IPR020846">
    <property type="entry name" value="MFS_dom"/>
</dbReference>
<keyword evidence="3 6" id="KW-0812">Transmembrane</keyword>
<dbReference type="RefSeq" id="WP_114124688.1">
    <property type="nucleotide sequence ID" value="NZ_QOUI01000001.1"/>
</dbReference>
<gene>
    <name evidence="8" type="ORF">DT076_00395</name>
</gene>
<keyword evidence="2" id="KW-1003">Cell membrane</keyword>
<dbReference type="Gene3D" id="1.20.1250.20">
    <property type="entry name" value="MFS general substrate transporter like domains"/>
    <property type="match status" value="1"/>
</dbReference>
<keyword evidence="5 6" id="KW-0472">Membrane</keyword>
<feature type="transmembrane region" description="Helical" evidence="6">
    <location>
        <begin position="217"/>
        <end position="240"/>
    </location>
</feature>